<comment type="similarity">
    <text evidence="1">Belongs to the DinB family.</text>
</comment>
<evidence type="ECO:0000256" key="2">
    <source>
        <dbReference type="ARBA" id="ARBA00022723"/>
    </source>
</evidence>
<dbReference type="Pfam" id="PF05163">
    <property type="entry name" value="DinB"/>
    <property type="match status" value="1"/>
</dbReference>
<protein>
    <submittedName>
        <fullName evidence="3">DinB family protein</fullName>
    </submittedName>
</protein>
<comment type="caution">
    <text evidence="3">The sequence shown here is derived from an EMBL/GenBank/DDBJ whole genome shotgun (WGS) entry which is preliminary data.</text>
</comment>
<dbReference type="InterPro" id="IPR034660">
    <property type="entry name" value="DinB/YfiT-like"/>
</dbReference>
<keyword evidence="2" id="KW-0479">Metal-binding</keyword>
<evidence type="ECO:0000256" key="1">
    <source>
        <dbReference type="ARBA" id="ARBA00008635"/>
    </source>
</evidence>
<proteinExistence type="inferred from homology"/>
<evidence type="ECO:0000313" key="3">
    <source>
        <dbReference type="EMBL" id="MBT8765355.1"/>
    </source>
</evidence>
<gene>
    <name evidence="3" type="ORF">J7302_04285</name>
</gene>
<dbReference type="PANTHER" id="PTHR37302">
    <property type="entry name" value="SLR1116 PROTEIN"/>
    <property type="match status" value="1"/>
</dbReference>
<evidence type="ECO:0000313" key="4">
    <source>
        <dbReference type="Proteomes" id="UP001519667"/>
    </source>
</evidence>
<dbReference type="InterPro" id="IPR007837">
    <property type="entry name" value="DinB"/>
</dbReference>
<dbReference type="EMBL" id="JAGTIS010000002">
    <property type="protein sequence ID" value="MBT8765355.1"/>
    <property type="molecule type" value="Genomic_DNA"/>
</dbReference>
<dbReference type="PANTHER" id="PTHR37302:SF1">
    <property type="entry name" value="PROTEIN DINB"/>
    <property type="match status" value="1"/>
</dbReference>
<organism evidence="3 4">
    <name type="scientific">Metapseudomonas boanensis</name>
    <dbReference type="NCBI Taxonomy" id="2822138"/>
    <lineage>
        <taxon>Bacteria</taxon>
        <taxon>Pseudomonadati</taxon>
        <taxon>Pseudomonadota</taxon>
        <taxon>Gammaproteobacteria</taxon>
        <taxon>Pseudomonadales</taxon>
        <taxon>Pseudomonadaceae</taxon>
        <taxon>Metapseudomonas</taxon>
    </lineage>
</organism>
<name>A0ABS5XCD2_9GAMM</name>
<sequence length="167" mass="18978">MRLLARHLEQLLAYHGWAFQRLLESLQQVDDTAYHAPCGLFFSSLHGTLNHLAVVDRIWLARVRQEPAPFDRLDAEAVADRQLLPTYLAEGVSAWQVVLTRHDDDSLTQPLVYRNMRGEPQQRSLAEIITHVVNHGTHHRGQASAALSMMGLETPAMDFIYFKPESP</sequence>
<dbReference type="RefSeq" id="WP_215370954.1">
    <property type="nucleotide sequence ID" value="NZ_JAGTIS010000002.1"/>
</dbReference>
<dbReference type="Gene3D" id="1.20.120.450">
    <property type="entry name" value="dinb family like domain"/>
    <property type="match status" value="1"/>
</dbReference>
<accession>A0ABS5XCD2</accession>
<keyword evidence="4" id="KW-1185">Reference proteome</keyword>
<dbReference type="Proteomes" id="UP001519667">
    <property type="component" value="Unassembled WGS sequence"/>
</dbReference>
<dbReference type="SUPFAM" id="SSF109854">
    <property type="entry name" value="DinB/YfiT-like putative metalloenzymes"/>
    <property type="match status" value="1"/>
</dbReference>
<reference evidence="3 4" key="1">
    <citation type="submission" date="2021-04" db="EMBL/GenBank/DDBJ databases">
        <title>Pseudomonas boanensis sp. nov., a bacterium isolated from river water used for household purposes in Boane District, Mozambique.</title>
        <authorList>
            <person name="Nicklasson M."/>
            <person name="Martin-Rodriguez A.J."/>
            <person name="Thorell K."/>
            <person name="Neves L."/>
            <person name="Mussagy A."/>
            <person name="Rydberg H.A."/>
            <person name="Hernroth B."/>
            <person name="Svensson-Stadler L."/>
            <person name="Sjoling A."/>
        </authorList>
    </citation>
    <scope>NUCLEOTIDE SEQUENCE [LARGE SCALE GENOMIC DNA]</scope>
    <source>
        <strain evidence="3 4">DB1</strain>
    </source>
</reference>